<evidence type="ECO:0008006" key="5">
    <source>
        <dbReference type="Google" id="ProtNLM"/>
    </source>
</evidence>
<evidence type="ECO:0000256" key="2">
    <source>
        <dbReference type="SAM" id="Phobius"/>
    </source>
</evidence>
<accession>A0A2K8SCG6</accession>
<dbReference type="InterPro" id="IPR036259">
    <property type="entry name" value="MFS_trans_sf"/>
</dbReference>
<proteinExistence type="predicted"/>
<name>A0A2K8SCG6_9MOLU</name>
<sequence>MNKTAKSLGLAGAIVSLGLIITLIILAVGNQDANPGARFLIFTMMIILIIGFGVSLGLNIAILVMLSKKDKDNYAGLGVFQIVIGGLSLLFGQLISGGLTLASGIILMSTPVDNQEKEKKDRKVKEIEEDDSEY</sequence>
<feature type="compositionally biased region" description="Basic and acidic residues" evidence="1">
    <location>
        <begin position="115"/>
        <end position="126"/>
    </location>
</feature>
<feature type="transmembrane region" description="Helical" evidence="2">
    <location>
        <begin position="40"/>
        <end position="66"/>
    </location>
</feature>
<keyword evidence="2" id="KW-0812">Transmembrane</keyword>
<keyword evidence="4" id="KW-1185">Reference proteome</keyword>
<organism evidence="3 4">
    <name type="scientific">Spiroplasma floricola 23-6</name>
    <dbReference type="NCBI Taxonomy" id="1336749"/>
    <lineage>
        <taxon>Bacteria</taxon>
        <taxon>Bacillati</taxon>
        <taxon>Mycoplasmatota</taxon>
        <taxon>Mollicutes</taxon>
        <taxon>Entomoplasmatales</taxon>
        <taxon>Spiroplasmataceae</taxon>
        <taxon>Spiroplasma</taxon>
    </lineage>
</organism>
<feature type="region of interest" description="Disordered" evidence="1">
    <location>
        <begin position="115"/>
        <end position="134"/>
    </location>
</feature>
<evidence type="ECO:0000256" key="1">
    <source>
        <dbReference type="SAM" id="MobiDB-lite"/>
    </source>
</evidence>
<keyword evidence="2" id="KW-0472">Membrane</keyword>
<protein>
    <recommendedName>
        <fullName evidence="5">DUF4064 domain-containing protein</fullName>
    </recommendedName>
</protein>
<dbReference type="AlphaFoldDB" id="A0A2K8SCG6"/>
<evidence type="ECO:0000313" key="3">
    <source>
        <dbReference type="EMBL" id="AUB31143.1"/>
    </source>
</evidence>
<keyword evidence="2" id="KW-1133">Transmembrane helix</keyword>
<dbReference type="Proteomes" id="UP000231823">
    <property type="component" value="Chromosome"/>
</dbReference>
<dbReference type="SUPFAM" id="SSF103473">
    <property type="entry name" value="MFS general substrate transporter"/>
    <property type="match status" value="1"/>
</dbReference>
<dbReference type="RefSeq" id="WP_100916136.1">
    <property type="nucleotide sequence ID" value="NZ_CP025057.1"/>
</dbReference>
<gene>
    <name evidence="3" type="ORF">SFLOR_v1c00820</name>
</gene>
<reference evidence="3 4" key="1">
    <citation type="submission" date="2017-12" db="EMBL/GenBank/DDBJ databases">
        <title>Complete genome sequence of Spiroplasma floricola 23-6 (ATCC 29989).</title>
        <authorList>
            <person name="Tsai Y.-M."/>
            <person name="Wu P.-S."/>
            <person name="Lo W.-S."/>
            <person name="Kuo C.-H."/>
        </authorList>
    </citation>
    <scope>NUCLEOTIDE SEQUENCE [LARGE SCALE GENOMIC DNA]</scope>
    <source>
        <strain evidence="3 4">23-6</strain>
    </source>
</reference>
<feature type="transmembrane region" description="Helical" evidence="2">
    <location>
        <begin position="7"/>
        <end position="28"/>
    </location>
</feature>
<dbReference type="KEGG" id="sfz:SFLOR_v1c00820"/>
<evidence type="ECO:0000313" key="4">
    <source>
        <dbReference type="Proteomes" id="UP000231823"/>
    </source>
</evidence>
<feature type="transmembrane region" description="Helical" evidence="2">
    <location>
        <begin position="78"/>
        <end position="107"/>
    </location>
</feature>
<dbReference type="EMBL" id="CP025057">
    <property type="protein sequence ID" value="AUB31143.1"/>
    <property type="molecule type" value="Genomic_DNA"/>
</dbReference>